<keyword evidence="4" id="KW-1185">Reference proteome</keyword>
<dbReference type="SUPFAM" id="SSF47090">
    <property type="entry name" value="PGBD-like"/>
    <property type="match status" value="1"/>
</dbReference>
<proteinExistence type="predicted"/>
<evidence type="ECO:0000259" key="2">
    <source>
        <dbReference type="Pfam" id="PF01471"/>
    </source>
</evidence>
<evidence type="ECO:0000256" key="1">
    <source>
        <dbReference type="SAM" id="SignalP"/>
    </source>
</evidence>
<dbReference type="EMBL" id="FNJB01000004">
    <property type="protein sequence ID" value="SDO70353.1"/>
    <property type="molecule type" value="Genomic_DNA"/>
</dbReference>
<reference evidence="4" key="1">
    <citation type="submission" date="2016-10" db="EMBL/GenBank/DDBJ databases">
        <authorList>
            <person name="Varghese N."/>
            <person name="Submissions S."/>
        </authorList>
    </citation>
    <scope>NUCLEOTIDE SEQUENCE [LARGE SCALE GENOMIC DNA]</scope>
    <source>
        <strain evidence="4">IBRC-M 10655</strain>
    </source>
</reference>
<dbReference type="AlphaFoldDB" id="A0A1H0LQJ8"/>
<evidence type="ECO:0000313" key="3">
    <source>
        <dbReference type="EMBL" id="SDO70353.1"/>
    </source>
</evidence>
<organism evidence="3 4">
    <name type="scientific">Actinokineospora alba</name>
    <dbReference type="NCBI Taxonomy" id="504798"/>
    <lineage>
        <taxon>Bacteria</taxon>
        <taxon>Bacillati</taxon>
        <taxon>Actinomycetota</taxon>
        <taxon>Actinomycetes</taxon>
        <taxon>Pseudonocardiales</taxon>
        <taxon>Pseudonocardiaceae</taxon>
        <taxon>Actinokineospora</taxon>
    </lineage>
</organism>
<dbReference type="InterPro" id="IPR036366">
    <property type="entry name" value="PGBDSf"/>
</dbReference>
<dbReference type="PROSITE" id="PS51318">
    <property type="entry name" value="TAT"/>
    <property type="match status" value="1"/>
</dbReference>
<name>A0A1H0LQJ8_9PSEU</name>
<dbReference type="STRING" id="504798.SAMN05421871_10959"/>
<sequence>MMRRTFVKAAVALAATVGLIVGTAGTALANDPDNWSSNRMLCQWSKCVKDSYLTMFWQSILWADNVGGVDVGTIDGQFGPNTHTRTQRWQTRHGLQADGEVGPNTWGKAENNGRWVYAGMQGSNKLYEYRGLARTVRSKILDGGLWLFENPKDKVWYGLNST</sequence>
<keyword evidence="1" id="KW-0732">Signal</keyword>
<feature type="signal peptide" evidence="1">
    <location>
        <begin position="1"/>
        <end position="29"/>
    </location>
</feature>
<feature type="domain" description="Peptidoglycan binding-like" evidence="2">
    <location>
        <begin position="69"/>
        <end position="107"/>
    </location>
</feature>
<dbReference type="Gene3D" id="1.10.101.10">
    <property type="entry name" value="PGBD-like superfamily/PGBD"/>
    <property type="match status" value="1"/>
</dbReference>
<dbReference type="Proteomes" id="UP000199651">
    <property type="component" value="Unassembled WGS sequence"/>
</dbReference>
<dbReference type="InterPro" id="IPR006311">
    <property type="entry name" value="TAT_signal"/>
</dbReference>
<evidence type="ECO:0000313" key="4">
    <source>
        <dbReference type="Proteomes" id="UP000199651"/>
    </source>
</evidence>
<dbReference type="InterPro" id="IPR036365">
    <property type="entry name" value="PGBD-like_sf"/>
</dbReference>
<feature type="chain" id="PRO_5011472917" evidence="1">
    <location>
        <begin position="30"/>
        <end position="162"/>
    </location>
</feature>
<dbReference type="InterPro" id="IPR002477">
    <property type="entry name" value="Peptidoglycan-bd-like"/>
</dbReference>
<accession>A0A1H0LQJ8</accession>
<protein>
    <submittedName>
        <fullName evidence="3">Putative peptidoglycan binding domain-containing protein</fullName>
    </submittedName>
</protein>
<dbReference type="Pfam" id="PF01471">
    <property type="entry name" value="PG_binding_1"/>
    <property type="match status" value="1"/>
</dbReference>
<gene>
    <name evidence="3" type="ORF">SAMN05192558_104238</name>
</gene>